<dbReference type="PANTHER" id="PTHR21576">
    <property type="entry name" value="UNCHARACTERIZED NODULIN-LIKE PROTEIN"/>
    <property type="match status" value="1"/>
</dbReference>
<evidence type="ECO:0000256" key="1">
    <source>
        <dbReference type="ARBA" id="ARBA00004141"/>
    </source>
</evidence>
<dbReference type="InterPro" id="IPR036259">
    <property type="entry name" value="MFS_trans_sf"/>
</dbReference>
<evidence type="ECO:0000259" key="7">
    <source>
        <dbReference type="Pfam" id="PF23262"/>
    </source>
</evidence>
<dbReference type="CDD" id="cd17354">
    <property type="entry name" value="MFS_Mch1p_like"/>
    <property type="match status" value="1"/>
</dbReference>
<feature type="transmembrane region" description="Helical" evidence="5">
    <location>
        <begin position="353"/>
        <end position="375"/>
    </location>
</feature>
<keyword evidence="3 5" id="KW-1133">Transmembrane helix</keyword>
<evidence type="ECO:0000256" key="2">
    <source>
        <dbReference type="ARBA" id="ARBA00022692"/>
    </source>
</evidence>
<keyword evidence="2 5" id="KW-0812">Transmembrane</keyword>
<feature type="transmembrane region" description="Helical" evidence="5">
    <location>
        <begin position="270"/>
        <end position="294"/>
    </location>
</feature>
<dbReference type="FunCoup" id="V4THS0">
    <property type="interactions" value="242"/>
</dbReference>
<evidence type="ECO:0000256" key="4">
    <source>
        <dbReference type="ARBA" id="ARBA00023136"/>
    </source>
</evidence>
<dbReference type="OMA" id="MSIGHIA"/>
<feature type="transmembrane region" description="Helical" evidence="5">
    <location>
        <begin position="422"/>
        <end position="441"/>
    </location>
</feature>
<feature type="transmembrane region" description="Helical" evidence="5">
    <location>
        <begin position="110"/>
        <end position="131"/>
    </location>
</feature>
<dbReference type="EMBL" id="KI536661">
    <property type="protein sequence ID" value="ESR52912.1"/>
    <property type="molecule type" value="Genomic_DNA"/>
</dbReference>
<dbReference type="AlphaFoldDB" id="V4THS0"/>
<dbReference type="SUPFAM" id="SSF103473">
    <property type="entry name" value="MFS general substrate transporter"/>
    <property type="match status" value="1"/>
</dbReference>
<comment type="subcellular location">
    <subcellularLocation>
        <location evidence="1">Membrane</location>
        <topology evidence="1">Multi-pass membrane protein</topology>
    </subcellularLocation>
</comment>
<evidence type="ECO:0000256" key="3">
    <source>
        <dbReference type="ARBA" id="ARBA00022989"/>
    </source>
</evidence>
<dbReference type="PANTHER" id="PTHR21576:SF22">
    <property type="entry name" value="F25A4.25 PROTEIN"/>
    <property type="match status" value="1"/>
</dbReference>
<proteinExistence type="predicted"/>
<dbReference type="InParanoid" id="V4THS0"/>
<feature type="transmembrane region" description="Helical" evidence="5">
    <location>
        <begin position="480"/>
        <end position="502"/>
    </location>
</feature>
<feature type="transmembrane region" description="Helical" evidence="5">
    <location>
        <begin position="522"/>
        <end position="545"/>
    </location>
</feature>
<evidence type="ECO:0000313" key="9">
    <source>
        <dbReference type="Proteomes" id="UP000030687"/>
    </source>
</evidence>
<dbReference type="eggNOG" id="ENOG502QQE4">
    <property type="taxonomic scope" value="Eukaryota"/>
</dbReference>
<dbReference type="Pfam" id="PF23262">
    <property type="entry name" value="NFD4_C"/>
    <property type="match status" value="1"/>
</dbReference>
<dbReference type="Proteomes" id="UP000030687">
    <property type="component" value="Unassembled WGS sequence"/>
</dbReference>
<keyword evidence="4 5" id="KW-0472">Membrane</keyword>
<feature type="transmembrane region" description="Helical" evidence="5">
    <location>
        <begin position="447"/>
        <end position="468"/>
    </location>
</feature>
<feature type="transmembrane region" description="Helical" evidence="5">
    <location>
        <begin position="174"/>
        <end position="199"/>
    </location>
</feature>
<dbReference type="KEGG" id="cic:CICLE_v10019511mg"/>
<organism evidence="8 9">
    <name type="scientific">Citrus clementina</name>
    <name type="common">Clementine</name>
    <name type="synonym">Citrus deliciosa x Citrus sinensis</name>
    <dbReference type="NCBI Taxonomy" id="85681"/>
    <lineage>
        <taxon>Eukaryota</taxon>
        <taxon>Viridiplantae</taxon>
        <taxon>Streptophyta</taxon>
        <taxon>Embryophyta</taxon>
        <taxon>Tracheophyta</taxon>
        <taxon>Spermatophyta</taxon>
        <taxon>Magnoliopsida</taxon>
        <taxon>eudicotyledons</taxon>
        <taxon>Gunneridae</taxon>
        <taxon>Pentapetalae</taxon>
        <taxon>rosids</taxon>
        <taxon>malvids</taxon>
        <taxon>Sapindales</taxon>
        <taxon>Rutaceae</taxon>
        <taxon>Aurantioideae</taxon>
        <taxon>Citrus</taxon>
    </lineage>
</organism>
<dbReference type="Gene3D" id="1.20.1250.20">
    <property type="entry name" value="MFS general substrate transporter like domains"/>
    <property type="match status" value="1"/>
</dbReference>
<evidence type="ECO:0000259" key="6">
    <source>
        <dbReference type="Pfam" id="PF06813"/>
    </source>
</evidence>
<feature type="domain" description="Nodulin-like" evidence="6">
    <location>
        <begin position="34"/>
        <end position="294"/>
    </location>
</feature>
<feature type="transmembrane region" description="Helical" evidence="5">
    <location>
        <begin position="211"/>
        <end position="232"/>
    </location>
</feature>
<evidence type="ECO:0000256" key="5">
    <source>
        <dbReference type="SAM" id="Phobius"/>
    </source>
</evidence>
<feature type="transmembrane region" description="Helical" evidence="5">
    <location>
        <begin position="244"/>
        <end position="264"/>
    </location>
</feature>
<feature type="transmembrane region" description="Helical" evidence="5">
    <location>
        <begin position="143"/>
        <end position="162"/>
    </location>
</feature>
<protein>
    <submittedName>
        <fullName evidence="8">Uncharacterized protein</fullName>
    </submittedName>
</protein>
<gene>
    <name evidence="8" type="ORF">CICLE_v10019511mg</name>
</gene>
<dbReference type="InterPro" id="IPR010658">
    <property type="entry name" value="Nodulin-like"/>
</dbReference>
<feature type="domain" description="NFD4 C-terminal" evidence="7">
    <location>
        <begin position="350"/>
        <end position="551"/>
    </location>
</feature>
<keyword evidence="9" id="KW-1185">Reference proteome</keyword>
<accession>V4THS0</accession>
<feature type="transmembrane region" description="Helical" evidence="5">
    <location>
        <begin position="35"/>
        <end position="57"/>
    </location>
</feature>
<sequence length="565" mass="62643">MYLISLCFPAQKRSETVRRDTAMRMEERLSTNSKWIATVASIWIQCSVGTTYTFSIYSSTLKSTQNYDQSTLERVAVFKDMGGSAGILSGLLFSYVTLNHHHHQTRTRFLRGPWVVHFTGAILCFTGYFLVWASVVGLLPRPVPVPLMCLFIFTAAHAQNFFNTGNIVTGVMNFGHYSGTIVGILKGFVGLSGAVLTQVYKTVCNGNPSTFILVLALLPTLVSLLFMSHVRIYGTNSVDDKKHLNAFSAVAMTLAAYFMVITVMENLLTFPLWARIITFIILLLLLASPLRVAITADREDAMTSPKLSTPQQDPLAYHELADDESKVTAAFDDKILKDEEDMNLLQAMCTGNFWFLCIATLCGMGSGIATMNNIAQVGESLHYSTTEINSLISLWSIWNFFGRFGAGYGSDVFLHKLGWARPIFMVITLVAMSIGHIAIASGFPGNLFVGTMIVGVCYGSQWSLMPTITSEIFGVRHMGTIFNTISIACPVGSYICSVRIIGRIYDRVASGEDHTCYGTHCFMLSFMIMAFVAFFGSLVAFLLFLRTRRFYNQVVIRRLQHSSTT</sequence>
<dbReference type="STRING" id="85681.V4THS0"/>
<name>V4THS0_CITCL</name>
<dbReference type="Gramene" id="ESR52912">
    <property type="protein sequence ID" value="ESR52912"/>
    <property type="gene ID" value="CICLE_v10019511mg"/>
</dbReference>
<dbReference type="Pfam" id="PF06813">
    <property type="entry name" value="Nodulin-like"/>
    <property type="match status" value="1"/>
</dbReference>
<reference evidence="8 9" key="1">
    <citation type="submission" date="2013-10" db="EMBL/GenBank/DDBJ databases">
        <authorList>
            <consortium name="International Citrus Genome Consortium"/>
            <person name="Jenkins J."/>
            <person name="Schmutz J."/>
            <person name="Prochnik S."/>
            <person name="Rokhsar D."/>
            <person name="Gmitter F."/>
            <person name="Ollitrault P."/>
            <person name="Machado M."/>
            <person name="Talon M."/>
            <person name="Wincker P."/>
            <person name="Jaillon O."/>
            <person name="Morgante M."/>
        </authorList>
    </citation>
    <scope>NUCLEOTIDE SEQUENCE</scope>
    <source>
        <strain evidence="9">cv. Clemenules</strain>
    </source>
</reference>
<evidence type="ECO:0000313" key="8">
    <source>
        <dbReference type="EMBL" id="ESR52912.1"/>
    </source>
</evidence>
<dbReference type="InterPro" id="IPR056555">
    <property type="entry name" value="NFD4_C"/>
</dbReference>
<dbReference type="GO" id="GO:0016020">
    <property type="term" value="C:membrane"/>
    <property type="evidence" value="ECO:0007669"/>
    <property type="project" value="UniProtKB-SubCell"/>
</dbReference>